<dbReference type="OrthoDB" id="2017893at2759"/>
<reference evidence="11" key="1">
    <citation type="submission" date="2016-11" db="UniProtKB">
        <authorList>
            <consortium name="WormBaseParasite"/>
        </authorList>
    </citation>
    <scope>IDENTIFICATION</scope>
</reference>
<accession>A0A1I7SLX9</accession>
<comment type="similarity">
    <text evidence="1">Belongs to the protein-tyrosine phosphatase family. Non-receptor class dual specificity subfamily.</text>
</comment>
<dbReference type="GO" id="GO:0005634">
    <property type="term" value="C:nucleus"/>
    <property type="evidence" value="ECO:0007669"/>
    <property type="project" value="TreeGrafter"/>
</dbReference>
<dbReference type="SUPFAM" id="SSF52799">
    <property type="entry name" value="(Phosphotyrosine protein) phosphatases II"/>
    <property type="match status" value="1"/>
</dbReference>
<dbReference type="PANTHER" id="PTHR45848">
    <property type="entry name" value="DUAL SPECIFICITY PROTEIN PHOSPHATASE 12 FAMILY MEMBER"/>
    <property type="match status" value="1"/>
</dbReference>
<feature type="domain" description="Tyrosine-protein phosphatase" evidence="6">
    <location>
        <begin position="1"/>
        <end position="149"/>
    </location>
</feature>
<dbReference type="Gene3D" id="3.90.190.10">
    <property type="entry name" value="Protein tyrosine phosphatase superfamily"/>
    <property type="match status" value="1"/>
</dbReference>
<keyword evidence="4" id="KW-0904">Protein phosphatase</keyword>
<name>A0A1I7SLX9_BURXY</name>
<evidence type="ECO:0000256" key="4">
    <source>
        <dbReference type="ARBA" id="ARBA00022912"/>
    </source>
</evidence>
<dbReference type="EC" id="3.1.3.48" evidence="2"/>
<sequence length="351" mass="39436">MIDHILDGIHLSDAISVIGATQRKKLEDLRIQRVLTVSAMSIDDSKKINGIHYKFIFMMDMPTQDILGDNVLEEAVAYIENAVKDGVNILVHCEMGTSRCVTVVCAYLMRRFEWSPNKALLFLKERRPNVQPNTGFMRQLEIFAHLGYKADPQSLTVSPLYRNFCADTGNVPKLQPCSPIIDSASTSISDPQAPINIPKASLDHKSPEGMAAQLKFRCRKCRADLFYDTHVLYHGRGRSGTTGEAMTENDEKKLRKAFSLGDNRCNFEYFITPMKWMDADQFQGKINCPKCSEKLGQYIWGGRKCLGSDDLRCGTHVSPWFYIQKCQVDKIRVGGDLSLPANMAVPSVVIS</sequence>
<dbReference type="CDD" id="cd14498">
    <property type="entry name" value="DSP"/>
    <property type="match status" value="1"/>
</dbReference>
<evidence type="ECO:0000259" key="6">
    <source>
        <dbReference type="PROSITE" id="PS50054"/>
    </source>
</evidence>
<evidence type="ECO:0000313" key="9">
    <source>
        <dbReference type="Proteomes" id="UP000095284"/>
    </source>
</evidence>
<gene>
    <name evidence="8" type="ORF">BXYJ_LOCUS14332</name>
</gene>
<reference evidence="8" key="2">
    <citation type="submission" date="2020-09" db="EMBL/GenBank/DDBJ databases">
        <authorList>
            <person name="Kikuchi T."/>
        </authorList>
    </citation>
    <scope>NUCLEOTIDE SEQUENCE</scope>
    <source>
        <strain evidence="8">Ka4C1</strain>
    </source>
</reference>
<dbReference type="WBParaSite" id="BXY_1406200.1">
    <property type="protein sequence ID" value="BXY_1406200.1"/>
    <property type="gene ID" value="BXY_1406200"/>
</dbReference>
<dbReference type="EMBL" id="CAJFDI010000006">
    <property type="protein sequence ID" value="CAD5234241.1"/>
    <property type="molecule type" value="Genomic_DNA"/>
</dbReference>
<dbReference type="Proteomes" id="UP000659654">
    <property type="component" value="Unassembled WGS sequence"/>
</dbReference>
<feature type="domain" description="Tyrosine specific protein phosphatases" evidence="7">
    <location>
        <begin position="69"/>
        <end position="130"/>
    </location>
</feature>
<dbReference type="InterPro" id="IPR029021">
    <property type="entry name" value="Prot-tyrosine_phosphatase-like"/>
</dbReference>
<keyword evidence="3" id="KW-0378">Hydrolase</keyword>
<dbReference type="PROSITE" id="PS50054">
    <property type="entry name" value="TYR_PHOSPHATASE_DUAL"/>
    <property type="match status" value="1"/>
</dbReference>
<evidence type="ECO:0000256" key="1">
    <source>
        <dbReference type="ARBA" id="ARBA00008601"/>
    </source>
</evidence>
<evidence type="ECO:0000313" key="10">
    <source>
        <dbReference type="Proteomes" id="UP000659654"/>
    </source>
</evidence>
<dbReference type="eggNOG" id="KOG1716">
    <property type="taxonomic scope" value="Eukaryota"/>
</dbReference>
<dbReference type="Pfam" id="PF00782">
    <property type="entry name" value="DSPc"/>
    <property type="match status" value="1"/>
</dbReference>
<dbReference type="GO" id="GO:0004725">
    <property type="term" value="F:protein tyrosine phosphatase activity"/>
    <property type="evidence" value="ECO:0007669"/>
    <property type="project" value="UniProtKB-EC"/>
</dbReference>
<dbReference type="InterPro" id="IPR000387">
    <property type="entry name" value="Tyr_Pase_dom"/>
</dbReference>
<dbReference type="Proteomes" id="UP000095284">
    <property type="component" value="Unplaced"/>
</dbReference>
<dbReference type="InterPro" id="IPR016278">
    <property type="entry name" value="DUSP12"/>
</dbReference>
<organism evidence="9 11">
    <name type="scientific">Bursaphelenchus xylophilus</name>
    <name type="common">Pinewood nematode worm</name>
    <name type="synonym">Aphelenchoides xylophilus</name>
    <dbReference type="NCBI Taxonomy" id="6326"/>
    <lineage>
        <taxon>Eukaryota</taxon>
        <taxon>Metazoa</taxon>
        <taxon>Ecdysozoa</taxon>
        <taxon>Nematoda</taxon>
        <taxon>Chromadorea</taxon>
        <taxon>Rhabditida</taxon>
        <taxon>Tylenchina</taxon>
        <taxon>Tylenchomorpha</taxon>
        <taxon>Aphelenchoidea</taxon>
        <taxon>Aphelenchoididae</taxon>
        <taxon>Bursaphelenchus</taxon>
    </lineage>
</organism>
<evidence type="ECO:0000256" key="5">
    <source>
        <dbReference type="PIRSR" id="PIRSR000941-50"/>
    </source>
</evidence>
<dbReference type="PROSITE" id="PS50056">
    <property type="entry name" value="TYR_PHOSPHATASE_2"/>
    <property type="match status" value="1"/>
</dbReference>
<dbReference type="EMBL" id="CAJFCV020000006">
    <property type="protein sequence ID" value="CAG9129915.1"/>
    <property type="molecule type" value="Genomic_DNA"/>
</dbReference>
<feature type="active site" description="Phosphocysteine intermediate" evidence="5">
    <location>
        <position position="93"/>
    </location>
</feature>
<proteinExistence type="inferred from homology"/>
<dbReference type="InterPro" id="IPR000340">
    <property type="entry name" value="Dual-sp_phosphatase_cat-dom"/>
</dbReference>
<evidence type="ECO:0000256" key="2">
    <source>
        <dbReference type="ARBA" id="ARBA00013064"/>
    </source>
</evidence>
<dbReference type="AlphaFoldDB" id="A0A1I7SLX9"/>
<dbReference type="SMR" id="A0A1I7SLX9"/>
<dbReference type="PIRSF" id="PIRSF000941">
    <property type="entry name" value="DUSP12"/>
    <property type="match status" value="1"/>
</dbReference>
<evidence type="ECO:0000259" key="7">
    <source>
        <dbReference type="PROSITE" id="PS50056"/>
    </source>
</evidence>
<evidence type="ECO:0000256" key="3">
    <source>
        <dbReference type="ARBA" id="ARBA00022801"/>
    </source>
</evidence>
<dbReference type="PANTHER" id="PTHR45848:SF4">
    <property type="entry name" value="DUAL SPECIFICITY PROTEIN PHOSPHATASE 12"/>
    <property type="match status" value="1"/>
</dbReference>
<dbReference type="GO" id="GO:0008138">
    <property type="term" value="F:protein tyrosine/serine/threonine phosphatase activity"/>
    <property type="evidence" value="ECO:0007669"/>
    <property type="project" value="InterPro"/>
</dbReference>
<evidence type="ECO:0000313" key="11">
    <source>
        <dbReference type="WBParaSite" id="BXY_1406200.1"/>
    </source>
</evidence>
<protein>
    <recommendedName>
        <fullName evidence="2">protein-tyrosine-phosphatase</fullName>
        <ecNumber evidence="2">3.1.3.48</ecNumber>
    </recommendedName>
</protein>
<dbReference type="InterPro" id="IPR020422">
    <property type="entry name" value="TYR_PHOSPHATASE_DUAL_dom"/>
</dbReference>
<evidence type="ECO:0000313" key="8">
    <source>
        <dbReference type="EMBL" id="CAD5234241.1"/>
    </source>
</evidence>
<dbReference type="SMART" id="SM00195">
    <property type="entry name" value="DSPc"/>
    <property type="match status" value="1"/>
</dbReference>
<keyword evidence="10" id="KW-1185">Reference proteome</keyword>
<dbReference type="Proteomes" id="UP000582659">
    <property type="component" value="Unassembled WGS sequence"/>
</dbReference>